<evidence type="ECO:0000313" key="2">
    <source>
        <dbReference type="EMBL" id="GAA4774741.1"/>
    </source>
</evidence>
<evidence type="ECO:0000256" key="1">
    <source>
        <dbReference type="SAM" id="MobiDB-lite"/>
    </source>
</evidence>
<proteinExistence type="predicted"/>
<feature type="compositionally biased region" description="Basic and acidic residues" evidence="1">
    <location>
        <begin position="41"/>
        <end position="59"/>
    </location>
</feature>
<gene>
    <name evidence="2" type="ORF">GCM10023230_26890</name>
</gene>
<reference evidence="3" key="1">
    <citation type="journal article" date="2019" name="Int. J. Syst. Evol. Microbiol.">
        <title>The Global Catalogue of Microorganisms (GCM) 10K type strain sequencing project: providing services to taxonomists for standard genome sequencing and annotation.</title>
        <authorList>
            <consortium name="The Broad Institute Genomics Platform"/>
            <consortium name="The Broad Institute Genome Sequencing Center for Infectious Disease"/>
            <person name="Wu L."/>
            <person name="Ma J."/>
        </authorList>
    </citation>
    <scope>NUCLEOTIDE SEQUENCE [LARGE SCALE GENOMIC DNA]</scope>
    <source>
        <strain evidence="3">JCM 18198</strain>
    </source>
</reference>
<sequence length="59" mass="6768">MPKRKNLKRLFKKWTIAVNTTDTSIGKNKAKTGKRRVPKPNPEKRVSPAPSKDTKHMII</sequence>
<feature type="compositionally biased region" description="Basic residues" evidence="1">
    <location>
        <begin position="28"/>
        <end position="38"/>
    </location>
</feature>
<dbReference type="Proteomes" id="UP001500141">
    <property type="component" value="Unassembled WGS sequence"/>
</dbReference>
<dbReference type="EMBL" id="BAABIP010000022">
    <property type="protein sequence ID" value="GAA4774741.1"/>
    <property type="molecule type" value="Genomic_DNA"/>
</dbReference>
<feature type="region of interest" description="Disordered" evidence="1">
    <location>
        <begin position="22"/>
        <end position="59"/>
    </location>
</feature>
<name>A0ABP9A7S9_9FLAO</name>
<protein>
    <submittedName>
        <fullName evidence="2">Uncharacterized protein</fullName>
    </submittedName>
</protein>
<organism evidence="2 3">
    <name type="scientific">Flavobacterium hankyongi</name>
    <dbReference type="NCBI Taxonomy" id="1176532"/>
    <lineage>
        <taxon>Bacteria</taxon>
        <taxon>Pseudomonadati</taxon>
        <taxon>Bacteroidota</taxon>
        <taxon>Flavobacteriia</taxon>
        <taxon>Flavobacteriales</taxon>
        <taxon>Flavobacteriaceae</taxon>
        <taxon>Flavobacterium</taxon>
    </lineage>
</organism>
<evidence type="ECO:0000313" key="3">
    <source>
        <dbReference type="Proteomes" id="UP001500141"/>
    </source>
</evidence>
<keyword evidence="3" id="KW-1185">Reference proteome</keyword>
<comment type="caution">
    <text evidence="2">The sequence shown here is derived from an EMBL/GenBank/DDBJ whole genome shotgun (WGS) entry which is preliminary data.</text>
</comment>
<accession>A0ABP9A7S9</accession>